<comment type="similarity">
    <text evidence="2">Belongs to the [NiFe]/[NiFeSe] hydrogenase large subunit family.</text>
</comment>
<feature type="binding site" evidence="6">
    <location>
        <position position="66"/>
    </location>
    <ligand>
        <name>Ni(2+)</name>
        <dbReference type="ChEBI" id="CHEBI:49786"/>
    </ligand>
</feature>
<evidence type="ECO:0000256" key="2">
    <source>
        <dbReference type="ARBA" id="ARBA00009292"/>
    </source>
</evidence>
<dbReference type="EMBL" id="BAOS01000004">
    <property type="protein sequence ID" value="GAX59840.1"/>
    <property type="molecule type" value="Genomic_DNA"/>
</dbReference>
<organism evidence="7 8">
    <name type="scientific">Candidatus Scalindua japonica</name>
    <dbReference type="NCBI Taxonomy" id="1284222"/>
    <lineage>
        <taxon>Bacteria</taxon>
        <taxon>Pseudomonadati</taxon>
        <taxon>Planctomycetota</taxon>
        <taxon>Candidatus Brocadiia</taxon>
        <taxon>Candidatus Brocadiales</taxon>
        <taxon>Candidatus Scalinduaceae</taxon>
        <taxon>Candidatus Scalindua</taxon>
    </lineage>
</organism>
<comment type="cofactor">
    <cofactor evidence="1 6">
        <name>Ni(2+)</name>
        <dbReference type="ChEBI" id="CHEBI:49786"/>
    </cofactor>
</comment>
<keyword evidence="6" id="KW-0460">Magnesium</keyword>
<feature type="binding site" evidence="6">
    <location>
        <position position="66"/>
    </location>
    <ligand>
        <name>Fe cation</name>
        <dbReference type="ChEBI" id="CHEBI:24875"/>
    </ligand>
</feature>
<comment type="caution">
    <text evidence="7">The sequence shown here is derived from an EMBL/GenBank/DDBJ whole genome shotgun (WGS) entry which is preliminary data.</text>
</comment>
<reference evidence="8" key="1">
    <citation type="journal article" date="2017" name="Environ. Microbiol. Rep.">
        <title>Genetic Diversity of Marine Anaerobic Ammonium-Oxidizing Bacteria as Revealed by Genomic and Proteomic Analyses of 'Candidatus Scalindua japonica'.</title>
        <authorList>
            <person name="Oshiki M."/>
            <person name="Mizuto K."/>
            <person name="Kimura Z."/>
            <person name="Kindaichi T."/>
            <person name="Satoh H."/>
            <person name="Okabe S."/>
        </authorList>
    </citation>
    <scope>NUCLEOTIDE SEQUENCE [LARGE SCALE GENOMIC DNA]</scope>
    <source>
        <strain evidence="8">husup-a2</strain>
    </source>
</reference>
<feature type="binding site" evidence="6">
    <location>
        <position position="419"/>
    </location>
    <ligand>
        <name>Fe cation</name>
        <dbReference type="ChEBI" id="CHEBI:24875"/>
    </ligand>
</feature>
<protein>
    <submittedName>
        <fullName evidence="7">Nickel-dependent hydrogenase large subunit</fullName>
    </submittedName>
</protein>
<keyword evidence="5" id="KW-0560">Oxidoreductase</keyword>
<dbReference type="RefSeq" id="WP_096892969.1">
    <property type="nucleotide sequence ID" value="NZ_BAOS01000004.1"/>
</dbReference>
<evidence type="ECO:0000256" key="5">
    <source>
        <dbReference type="ARBA" id="ARBA00023002"/>
    </source>
</evidence>
<keyword evidence="4 6" id="KW-0479">Metal-binding</keyword>
<dbReference type="GO" id="GO:0016151">
    <property type="term" value="F:nickel cation binding"/>
    <property type="evidence" value="ECO:0007669"/>
    <property type="project" value="InterPro"/>
</dbReference>
<evidence type="ECO:0000256" key="1">
    <source>
        <dbReference type="ARBA" id="ARBA00001967"/>
    </source>
</evidence>
<name>A0A286TV94_9BACT</name>
<evidence type="ECO:0000256" key="3">
    <source>
        <dbReference type="ARBA" id="ARBA00022596"/>
    </source>
</evidence>
<comment type="cofactor">
    <cofactor evidence="6">
        <name>Fe cation</name>
        <dbReference type="ChEBI" id="CHEBI:24875"/>
    </cofactor>
</comment>
<dbReference type="InterPro" id="IPR029014">
    <property type="entry name" value="NiFe-Hase_large"/>
</dbReference>
<keyword evidence="8" id="KW-1185">Reference proteome</keyword>
<dbReference type="PANTHER" id="PTHR43600">
    <property type="entry name" value="COENZYME F420 HYDROGENASE, SUBUNIT ALPHA"/>
    <property type="match status" value="1"/>
</dbReference>
<dbReference type="Gene3D" id="1.10.645.10">
    <property type="entry name" value="Cytochrome-c3 Hydrogenase, chain B"/>
    <property type="match status" value="1"/>
</dbReference>
<dbReference type="GO" id="GO:0008901">
    <property type="term" value="F:ferredoxin hydrogenase activity"/>
    <property type="evidence" value="ECO:0007669"/>
    <property type="project" value="InterPro"/>
</dbReference>
<feature type="binding site" evidence="6">
    <location>
        <position position="422"/>
    </location>
    <ligand>
        <name>Mg(2+)</name>
        <dbReference type="ChEBI" id="CHEBI:18420"/>
    </ligand>
</feature>
<feature type="binding site" evidence="6">
    <location>
        <position position="416"/>
    </location>
    <ligand>
        <name>Ni(2+)</name>
        <dbReference type="ChEBI" id="CHEBI:49786"/>
    </ligand>
</feature>
<feature type="binding site" evidence="6">
    <location>
        <position position="44"/>
    </location>
    <ligand>
        <name>Mg(2+)</name>
        <dbReference type="ChEBI" id="CHEBI:18420"/>
    </ligand>
</feature>
<gene>
    <name evidence="7" type="ORF">SCALIN_C04_0328</name>
</gene>
<dbReference type="PANTHER" id="PTHR43600:SF2">
    <property type="entry name" value="F420-NON-REDUCING HYDROGENASE VHU SUBUNIT A"/>
    <property type="match status" value="1"/>
</dbReference>
<dbReference type="PROSITE" id="PS00508">
    <property type="entry name" value="NI_HGENASE_L_2"/>
    <property type="match status" value="1"/>
</dbReference>
<dbReference type="InterPro" id="IPR001501">
    <property type="entry name" value="Ni-dep_hyd_lsu"/>
</dbReference>
<dbReference type="InterPro" id="IPR018194">
    <property type="entry name" value="Ni-dep_hyd_lsu_Ni_BS"/>
</dbReference>
<dbReference type="Pfam" id="PF00374">
    <property type="entry name" value="NiFeSe_Hases"/>
    <property type="match status" value="2"/>
</dbReference>
<feature type="binding site" evidence="6">
    <location>
        <position position="63"/>
    </location>
    <ligand>
        <name>Ni(2+)</name>
        <dbReference type="ChEBI" id="CHEBI:49786"/>
    </ligand>
</feature>
<dbReference type="AlphaFoldDB" id="A0A286TV94"/>
<keyword evidence="3 6" id="KW-0533">Nickel</keyword>
<keyword evidence="6" id="KW-0408">Iron</keyword>
<accession>A0A286TV94</accession>
<dbReference type="OrthoDB" id="9761717at2"/>
<evidence type="ECO:0000256" key="4">
    <source>
        <dbReference type="ARBA" id="ARBA00022723"/>
    </source>
</evidence>
<dbReference type="SUPFAM" id="SSF56762">
    <property type="entry name" value="HydB/Nqo4-like"/>
    <property type="match status" value="1"/>
</dbReference>
<evidence type="ECO:0000256" key="6">
    <source>
        <dbReference type="PIRSR" id="PIRSR601501-1"/>
    </source>
</evidence>
<evidence type="ECO:0000313" key="7">
    <source>
        <dbReference type="EMBL" id="GAX59840.1"/>
    </source>
</evidence>
<proteinExistence type="inferred from homology"/>
<evidence type="ECO:0000313" key="8">
    <source>
        <dbReference type="Proteomes" id="UP000218542"/>
    </source>
</evidence>
<dbReference type="Proteomes" id="UP000218542">
    <property type="component" value="Unassembled WGS sequence"/>
</dbReference>
<sequence length="431" mass="48722">MHDFHVGIEHITRVEGHGNIIIDVKEGEIRELRMDIVESPRFFEAMALGRSYKEVAHITSRICGICAVTHTTTSIKAIESALGFKPSQHTIQLRKLLLNAEYIQSHILHVYFLTAPDFFRVGSVFGMVKDNKEVVLRGMRIKTIANELCALVGGRHIHPITLKVGCFSKSPDLKSLAEFKKKIEGSRQDIEESIEFFKNLETPEYERETEYISLTNPDEYALYDGNIKSSDNNDETEPANYLDKVKEFIVPHSTAKHARSNRKSYMVGALARINNNYEQLHPKAKEAAEEMGLKHPCYNPYMNNIAQVVETVHCLEDSVSIIDDLLSSNLKDEKVELATESGHGVGATEAPRGTLYHEHKIDDNGKITYANYIIPTSQNLANIENDLRSLIPNILDQPKDDIILDIEMLVRAYDPCISCATHLMKVKFVNE</sequence>